<evidence type="ECO:0000256" key="1">
    <source>
        <dbReference type="SAM" id="MobiDB-lite"/>
    </source>
</evidence>
<dbReference type="Proteomes" id="UP001501474">
    <property type="component" value="Unassembled WGS sequence"/>
</dbReference>
<reference evidence="2 3" key="1">
    <citation type="journal article" date="2019" name="Int. J. Syst. Evol. Microbiol.">
        <title>The Global Catalogue of Microorganisms (GCM) 10K type strain sequencing project: providing services to taxonomists for standard genome sequencing and annotation.</title>
        <authorList>
            <consortium name="The Broad Institute Genomics Platform"/>
            <consortium name="The Broad Institute Genome Sequencing Center for Infectious Disease"/>
            <person name="Wu L."/>
            <person name="Ma J."/>
        </authorList>
    </citation>
    <scope>NUCLEOTIDE SEQUENCE [LARGE SCALE GENOMIC DNA]</scope>
    <source>
        <strain evidence="2 3">JCM 3053</strain>
    </source>
</reference>
<comment type="caution">
    <text evidence="2">The sequence shown here is derived from an EMBL/GenBank/DDBJ whole genome shotgun (WGS) entry which is preliminary data.</text>
</comment>
<name>A0ABN3EFI8_9ACTN</name>
<gene>
    <name evidence="2" type="ORF">GCM10010104_62840</name>
</gene>
<sequence length="66" mass="7324">MAFMAPTFRGRRTTRKPDDLNEPAETSPGSSRGEASAYRGTDHVSAPLWTTYRPVGIIRRELSTCP</sequence>
<evidence type="ECO:0000313" key="3">
    <source>
        <dbReference type="Proteomes" id="UP001501474"/>
    </source>
</evidence>
<keyword evidence="3" id="KW-1185">Reference proteome</keyword>
<dbReference type="EMBL" id="BAAART010000185">
    <property type="protein sequence ID" value="GAA2257113.1"/>
    <property type="molecule type" value="Genomic_DNA"/>
</dbReference>
<evidence type="ECO:0000313" key="2">
    <source>
        <dbReference type="EMBL" id="GAA2257113.1"/>
    </source>
</evidence>
<proteinExistence type="predicted"/>
<accession>A0ABN3EFI8</accession>
<feature type="region of interest" description="Disordered" evidence="1">
    <location>
        <begin position="1"/>
        <end position="39"/>
    </location>
</feature>
<organism evidence="2 3">
    <name type="scientific">Streptomyces indiaensis</name>
    <dbReference type="NCBI Taxonomy" id="284033"/>
    <lineage>
        <taxon>Bacteria</taxon>
        <taxon>Bacillati</taxon>
        <taxon>Actinomycetota</taxon>
        <taxon>Actinomycetes</taxon>
        <taxon>Kitasatosporales</taxon>
        <taxon>Streptomycetaceae</taxon>
        <taxon>Streptomyces</taxon>
    </lineage>
</organism>
<protein>
    <submittedName>
        <fullName evidence="2">Uncharacterized protein</fullName>
    </submittedName>
</protein>